<keyword evidence="3" id="KW-1185">Reference proteome</keyword>
<feature type="region of interest" description="Disordered" evidence="1">
    <location>
        <begin position="54"/>
        <end position="73"/>
    </location>
</feature>
<dbReference type="Proteomes" id="UP000444960">
    <property type="component" value="Unassembled WGS sequence"/>
</dbReference>
<evidence type="ECO:0000313" key="2">
    <source>
        <dbReference type="EMBL" id="GEE03823.1"/>
    </source>
</evidence>
<comment type="caution">
    <text evidence="2">The sequence shown here is derived from an EMBL/GenBank/DDBJ whole genome shotgun (WGS) entry which is preliminary data.</text>
</comment>
<protein>
    <submittedName>
        <fullName evidence="2">Uncharacterized protein</fullName>
    </submittedName>
</protein>
<gene>
    <name evidence="2" type="ORF">nbrc107696_42690</name>
</gene>
<name>A0A7I9VFD5_9ACTN</name>
<sequence length="144" mass="15889">MTEQPNVFLSVFGQQYVVLDSSKREEITEALDGLLSEGALTIEAWDAAVAGVNRQRGGRATPPAPAPKAASEADKVARDWAKLTEKLFKKHGREVLVPALREWYNNQLPEGADRWTKQNVLTEVKVAALKTFSTPEDLEALLSE</sequence>
<dbReference type="AlphaFoldDB" id="A0A7I9VFD5"/>
<evidence type="ECO:0000256" key="1">
    <source>
        <dbReference type="SAM" id="MobiDB-lite"/>
    </source>
</evidence>
<reference evidence="3" key="1">
    <citation type="submission" date="2019-06" db="EMBL/GenBank/DDBJ databases">
        <title>Gordonia isolated from sludge of a wastewater treatment plant.</title>
        <authorList>
            <person name="Tamura T."/>
            <person name="Aoyama K."/>
            <person name="Kang Y."/>
            <person name="Saito S."/>
            <person name="Akiyama N."/>
            <person name="Yazawa K."/>
            <person name="Gonoi T."/>
            <person name="Mikami Y."/>
        </authorList>
    </citation>
    <scope>NUCLEOTIDE SEQUENCE [LARGE SCALE GENOMIC DNA]</scope>
    <source>
        <strain evidence="3">NBRC 107696</strain>
    </source>
</reference>
<dbReference type="RefSeq" id="WP_161897277.1">
    <property type="nucleotide sequence ID" value="NZ_BJOV01000005.1"/>
</dbReference>
<accession>A0A7I9VFD5</accession>
<organism evidence="2 3">
    <name type="scientific">Gordonia spumicola</name>
    <dbReference type="NCBI Taxonomy" id="589161"/>
    <lineage>
        <taxon>Bacteria</taxon>
        <taxon>Bacillati</taxon>
        <taxon>Actinomycetota</taxon>
        <taxon>Actinomycetes</taxon>
        <taxon>Mycobacteriales</taxon>
        <taxon>Gordoniaceae</taxon>
        <taxon>Gordonia</taxon>
    </lineage>
</organism>
<dbReference type="EMBL" id="BJOV01000005">
    <property type="protein sequence ID" value="GEE03823.1"/>
    <property type="molecule type" value="Genomic_DNA"/>
</dbReference>
<evidence type="ECO:0000313" key="3">
    <source>
        <dbReference type="Proteomes" id="UP000444960"/>
    </source>
</evidence>
<proteinExistence type="predicted"/>